<evidence type="ECO:0000256" key="10">
    <source>
        <dbReference type="ARBA" id="ARBA00025571"/>
    </source>
</evidence>
<keyword evidence="9 11" id="KW-0472">Membrane</keyword>
<keyword evidence="5 11" id="KW-0999">Mitochondrion inner membrane</keyword>
<comment type="subunit">
    <text evidence="11">Component of the mitochondrial contact site and cristae organizing system (MICOS) complex.</text>
</comment>
<evidence type="ECO:0000256" key="13">
    <source>
        <dbReference type="SAM" id="MobiDB-lite"/>
    </source>
</evidence>
<dbReference type="InterPro" id="IPR019133">
    <property type="entry name" value="MIC60"/>
</dbReference>
<keyword evidence="6 11" id="KW-1133">Transmembrane helix</keyword>
<dbReference type="AlphaFoldDB" id="A0A9P6L1B6"/>
<comment type="caution">
    <text evidence="14">The sequence shown here is derived from an EMBL/GenBank/DDBJ whole genome shotgun (WGS) entry which is preliminary data.</text>
</comment>
<evidence type="ECO:0000256" key="2">
    <source>
        <dbReference type="ARBA" id="ARBA00010877"/>
    </source>
</evidence>
<dbReference type="GO" id="GO:0042407">
    <property type="term" value="P:cristae formation"/>
    <property type="evidence" value="ECO:0007669"/>
    <property type="project" value="TreeGrafter"/>
</dbReference>
<keyword evidence="8 11" id="KW-0496">Mitochondrion</keyword>
<keyword evidence="15" id="KW-1185">Reference proteome</keyword>
<evidence type="ECO:0000313" key="15">
    <source>
        <dbReference type="Proteomes" id="UP000736335"/>
    </source>
</evidence>
<feature type="compositionally biased region" description="Pro residues" evidence="13">
    <location>
        <begin position="251"/>
        <end position="279"/>
    </location>
</feature>
<feature type="coiled-coil region" evidence="12">
    <location>
        <begin position="322"/>
        <end position="357"/>
    </location>
</feature>
<keyword evidence="4 11" id="KW-0812">Transmembrane</keyword>
<feature type="transmembrane region" description="Helical" evidence="11">
    <location>
        <begin position="38"/>
        <end position="58"/>
    </location>
</feature>
<evidence type="ECO:0000313" key="14">
    <source>
        <dbReference type="EMBL" id="KAF9778926.1"/>
    </source>
</evidence>
<dbReference type="Proteomes" id="UP000736335">
    <property type="component" value="Unassembled WGS sequence"/>
</dbReference>
<dbReference type="GO" id="GO:0061617">
    <property type="term" value="C:MICOS complex"/>
    <property type="evidence" value="ECO:0007669"/>
    <property type="project" value="TreeGrafter"/>
</dbReference>
<protein>
    <recommendedName>
        <fullName evidence="3 11">MICOS complex subunit MIC60</fullName>
    </recommendedName>
    <alternativeName>
        <fullName evidence="11">Mitofilin</fullName>
    </alternativeName>
</protein>
<keyword evidence="7 12" id="KW-0175">Coiled coil</keyword>
<evidence type="ECO:0000256" key="4">
    <source>
        <dbReference type="ARBA" id="ARBA00022692"/>
    </source>
</evidence>
<comment type="function">
    <text evidence="10">Component of the MICOS complex, a large protein complex of the mitochondrial inner membrane that plays crucial roles in the maintenance of crista junctions, inner membrane architecture, and formation of contact sites to the outer membrane. Plays a role in keeping cristae membranes connected to the inner boundary membrane. Also promotes protein import via the mitochondrial intermembrane space assembly (MIA) pathway.</text>
</comment>
<dbReference type="Pfam" id="PF09731">
    <property type="entry name" value="Mitofilin"/>
    <property type="match status" value="1"/>
</dbReference>
<feature type="region of interest" description="Disordered" evidence="13">
    <location>
        <begin position="186"/>
        <end position="279"/>
    </location>
</feature>
<evidence type="ECO:0000256" key="11">
    <source>
        <dbReference type="RuleBase" id="RU363000"/>
    </source>
</evidence>
<evidence type="ECO:0000256" key="3">
    <source>
        <dbReference type="ARBA" id="ARBA00018116"/>
    </source>
</evidence>
<evidence type="ECO:0000256" key="8">
    <source>
        <dbReference type="ARBA" id="ARBA00023128"/>
    </source>
</evidence>
<gene>
    <name evidence="14" type="ORF">BJ322DRAFT_462470</name>
</gene>
<reference evidence="14" key="2">
    <citation type="submission" date="2020-11" db="EMBL/GenBank/DDBJ databases">
        <authorList>
            <consortium name="DOE Joint Genome Institute"/>
            <person name="Kuo A."/>
            <person name="Miyauchi S."/>
            <person name="Kiss E."/>
            <person name="Drula E."/>
            <person name="Kohler A."/>
            <person name="Sanchez-Garcia M."/>
            <person name="Andreopoulos B."/>
            <person name="Barry K.W."/>
            <person name="Bonito G."/>
            <person name="Buee M."/>
            <person name="Carver A."/>
            <person name="Chen C."/>
            <person name="Cichocki N."/>
            <person name="Clum A."/>
            <person name="Culley D."/>
            <person name="Crous P.W."/>
            <person name="Fauchery L."/>
            <person name="Girlanda M."/>
            <person name="Hayes R."/>
            <person name="Keri Z."/>
            <person name="Labutti K."/>
            <person name="Lipzen A."/>
            <person name="Lombard V."/>
            <person name="Magnuson J."/>
            <person name="Maillard F."/>
            <person name="Morin E."/>
            <person name="Murat C."/>
            <person name="Nolan M."/>
            <person name="Ohm R."/>
            <person name="Pangilinan J."/>
            <person name="Pereira M."/>
            <person name="Perotto S."/>
            <person name="Peter M."/>
            <person name="Riley R."/>
            <person name="Sitrit Y."/>
            <person name="Stielow B."/>
            <person name="Szollosi G."/>
            <person name="Zifcakova L."/>
            <person name="Stursova M."/>
            <person name="Spatafora J.W."/>
            <person name="Tedersoo L."/>
            <person name="Vaario L.-M."/>
            <person name="Yamada A."/>
            <person name="Yan M."/>
            <person name="Wang P."/>
            <person name="Xu J."/>
            <person name="Bruns T."/>
            <person name="Baldrian P."/>
            <person name="Vilgalys R."/>
            <person name="Henrissat B."/>
            <person name="Grigoriev I.V."/>
            <person name="Hibbett D."/>
            <person name="Nagy L.G."/>
            <person name="Martin F.M."/>
        </authorList>
    </citation>
    <scope>NUCLEOTIDE SEQUENCE</scope>
    <source>
        <strain evidence="14">UH-Tt-Lm1</strain>
    </source>
</reference>
<name>A0A9P6L1B6_9AGAM</name>
<proteinExistence type="inferred from homology"/>
<organism evidence="14 15">
    <name type="scientific">Thelephora terrestris</name>
    <dbReference type="NCBI Taxonomy" id="56493"/>
    <lineage>
        <taxon>Eukaryota</taxon>
        <taxon>Fungi</taxon>
        <taxon>Dikarya</taxon>
        <taxon>Basidiomycota</taxon>
        <taxon>Agaricomycotina</taxon>
        <taxon>Agaricomycetes</taxon>
        <taxon>Thelephorales</taxon>
        <taxon>Thelephoraceae</taxon>
        <taxon>Thelephora</taxon>
    </lineage>
</organism>
<sequence>MLNTQVLSPVGRRVVRSSHRRLTTAVPTPKKRHPIRKFIFYSAGVTATFYIGSTFLAFKNQTYHEFFTHKVPGGTSAMQYAEDHNWDTLTPADVVDSAKSASDTVQQFVYDQTGWGSPPEKPSQTAQETARTMNRAVSQSRGRIIHAADRLRTTVKKSEDTVTAVAKHQSVQLSDSVRELVEEAEAALAGKPRPQKAKTTESIPGPGVTTSPEQPELALPTHLQPAVEAEDVSPPSDAPKNVYDAPLPLGFEPPPGFNRPKPPPARKLEAPPAPPPLPLIAPDISELAASEPIIGQLATTIDNLTVFLNANPAAAEKAHGVIDTAKLDLTNLATKVQKIKEDEQAKLEQELDDQAREYTLKLLELEMTAQDKLDSQEDEFRKLFDEERARLVRAYREKLSQELQTQSEIINERLKEEVIAQGIELQRRWIREVKLRVEQERGGRLAKLEELASNLKKLERITLDNSSYLDENIGIHALWTAIRALTHNTIEAHERKPFRGELRILRHLNMAKEDPVIATVLETLETSTIPDTGVEPFADLSTWFTTTVAPKVASVALVPDQDAGLLSHLASGFFSSFRFRRTGLVEGDDVLSVLARAEHHLCEKDLDSAARELNQLKGVAKVLLQDWLKAARERLEVEQALDIVQTQATFASLLVV</sequence>
<evidence type="ECO:0000256" key="7">
    <source>
        <dbReference type="ARBA" id="ARBA00023054"/>
    </source>
</evidence>
<dbReference type="OrthoDB" id="10261039at2759"/>
<dbReference type="PANTHER" id="PTHR15415">
    <property type="entry name" value="MITOFILIN"/>
    <property type="match status" value="1"/>
</dbReference>
<evidence type="ECO:0000256" key="9">
    <source>
        <dbReference type="ARBA" id="ARBA00023136"/>
    </source>
</evidence>
<evidence type="ECO:0000256" key="5">
    <source>
        <dbReference type="ARBA" id="ARBA00022792"/>
    </source>
</evidence>
<comment type="subcellular location">
    <subcellularLocation>
        <location evidence="1 11">Mitochondrion inner membrane</location>
        <topology evidence="1 11">Single-pass membrane protein</topology>
    </subcellularLocation>
</comment>
<dbReference type="PANTHER" id="PTHR15415:SF7">
    <property type="entry name" value="MICOS COMPLEX SUBUNIT MIC60"/>
    <property type="match status" value="1"/>
</dbReference>
<evidence type="ECO:0000256" key="1">
    <source>
        <dbReference type="ARBA" id="ARBA00004434"/>
    </source>
</evidence>
<dbReference type="EMBL" id="WIUZ02000021">
    <property type="protein sequence ID" value="KAF9778926.1"/>
    <property type="molecule type" value="Genomic_DNA"/>
</dbReference>
<reference evidence="14" key="1">
    <citation type="journal article" date="2020" name="Nat. Commun.">
        <title>Large-scale genome sequencing of mycorrhizal fungi provides insights into the early evolution of symbiotic traits.</title>
        <authorList>
            <person name="Miyauchi S."/>
            <person name="Kiss E."/>
            <person name="Kuo A."/>
            <person name="Drula E."/>
            <person name="Kohler A."/>
            <person name="Sanchez-Garcia M."/>
            <person name="Morin E."/>
            <person name="Andreopoulos B."/>
            <person name="Barry K.W."/>
            <person name="Bonito G."/>
            <person name="Buee M."/>
            <person name="Carver A."/>
            <person name="Chen C."/>
            <person name="Cichocki N."/>
            <person name="Clum A."/>
            <person name="Culley D."/>
            <person name="Crous P.W."/>
            <person name="Fauchery L."/>
            <person name="Girlanda M."/>
            <person name="Hayes R.D."/>
            <person name="Keri Z."/>
            <person name="LaButti K."/>
            <person name="Lipzen A."/>
            <person name="Lombard V."/>
            <person name="Magnuson J."/>
            <person name="Maillard F."/>
            <person name="Murat C."/>
            <person name="Nolan M."/>
            <person name="Ohm R.A."/>
            <person name="Pangilinan J."/>
            <person name="Pereira M.F."/>
            <person name="Perotto S."/>
            <person name="Peter M."/>
            <person name="Pfister S."/>
            <person name="Riley R."/>
            <person name="Sitrit Y."/>
            <person name="Stielow J.B."/>
            <person name="Szollosi G."/>
            <person name="Zifcakova L."/>
            <person name="Stursova M."/>
            <person name="Spatafora J.W."/>
            <person name="Tedersoo L."/>
            <person name="Vaario L.M."/>
            <person name="Yamada A."/>
            <person name="Yan M."/>
            <person name="Wang P."/>
            <person name="Xu J."/>
            <person name="Bruns T."/>
            <person name="Baldrian P."/>
            <person name="Vilgalys R."/>
            <person name="Dunand C."/>
            <person name="Henrissat B."/>
            <person name="Grigoriev I.V."/>
            <person name="Hibbett D."/>
            <person name="Nagy L.G."/>
            <person name="Martin F.M."/>
        </authorList>
    </citation>
    <scope>NUCLEOTIDE SEQUENCE</scope>
    <source>
        <strain evidence="14">UH-Tt-Lm1</strain>
    </source>
</reference>
<accession>A0A9P6L1B6</accession>
<comment type="similarity">
    <text evidence="2 11">Belongs to the MICOS complex subunit Mic60 family.</text>
</comment>
<evidence type="ECO:0000256" key="6">
    <source>
        <dbReference type="ARBA" id="ARBA00022989"/>
    </source>
</evidence>
<evidence type="ECO:0000256" key="12">
    <source>
        <dbReference type="SAM" id="Coils"/>
    </source>
</evidence>